<keyword evidence="3 9" id="KW-0813">Transport</keyword>
<dbReference type="Pfam" id="PF04178">
    <property type="entry name" value="Got1"/>
    <property type="match status" value="1"/>
</dbReference>
<organism evidence="11 12">
    <name type="scientific">Adineta ricciae</name>
    <name type="common">Rotifer</name>
    <dbReference type="NCBI Taxonomy" id="249248"/>
    <lineage>
        <taxon>Eukaryota</taxon>
        <taxon>Metazoa</taxon>
        <taxon>Spiralia</taxon>
        <taxon>Gnathifera</taxon>
        <taxon>Rotifera</taxon>
        <taxon>Eurotatoria</taxon>
        <taxon>Bdelloidea</taxon>
        <taxon>Adinetida</taxon>
        <taxon>Adinetidae</taxon>
        <taxon>Adineta</taxon>
    </lineage>
</organism>
<dbReference type="EMBL" id="CAJNOR010002252">
    <property type="protein sequence ID" value="CAF1268794.1"/>
    <property type="molecule type" value="Genomic_DNA"/>
</dbReference>
<comment type="similarity">
    <text evidence="8 9">Belongs to the SFT2 family.</text>
</comment>
<dbReference type="PANTHER" id="PTHR23137:SF6">
    <property type="entry name" value="VESICLE TRANSPORT PROTEIN"/>
    <property type="match status" value="1"/>
</dbReference>
<evidence type="ECO:0000256" key="1">
    <source>
        <dbReference type="ARBA" id="ARBA00003566"/>
    </source>
</evidence>
<dbReference type="GO" id="GO:0015031">
    <property type="term" value="P:protein transport"/>
    <property type="evidence" value="ECO:0007669"/>
    <property type="project" value="UniProtKB-KW"/>
</dbReference>
<feature type="transmembrane region" description="Helical" evidence="9">
    <location>
        <begin position="63"/>
        <end position="85"/>
    </location>
</feature>
<evidence type="ECO:0000313" key="11">
    <source>
        <dbReference type="EMBL" id="CAF1268794.1"/>
    </source>
</evidence>
<comment type="caution">
    <text evidence="11">The sequence shown here is derived from an EMBL/GenBank/DDBJ whole genome shotgun (WGS) entry which is preliminary data.</text>
</comment>
<feature type="transmembrane region" description="Helical" evidence="9">
    <location>
        <begin position="97"/>
        <end position="117"/>
    </location>
</feature>
<evidence type="ECO:0000313" key="12">
    <source>
        <dbReference type="Proteomes" id="UP000663828"/>
    </source>
</evidence>
<dbReference type="AlphaFoldDB" id="A0A815BCI9"/>
<evidence type="ECO:0000256" key="8">
    <source>
        <dbReference type="ARBA" id="ARBA00025800"/>
    </source>
</evidence>
<keyword evidence="12" id="KW-1185">Reference proteome</keyword>
<protein>
    <recommendedName>
        <fullName evidence="9">Vesicle transport protein</fullName>
    </recommendedName>
</protein>
<feature type="transmembrane region" description="Helical" evidence="9">
    <location>
        <begin position="35"/>
        <end position="57"/>
    </location>
</feature>
<dbReference type="GO" id="GO:0005737">
    <property type="term" value="C:cytoplasm"/>
    <property type="evidence" value="ECO:0007669"/>
    <property type="project" value="UniProtKB-ARBA"/>
</dbReference>
<keyword evidence="10" id="KW-0175">Coiled coil</keyword>
<proteinExistence type="inferred from homology"/>
<reference evidence="11" key="1">
    <citation type="submission" date="2021-02" db="EMBL/GenBank/DDBJ databases">
        <authorList>
            <person name="Nowell W R."/>
        </authorList>
    </citation>
    <scope>NUCLEOTIDE SEQUENCE</scope>
</reference>
<evidence type="ECO:0000256" key="5">
    <source>
        <dbReference type="ARBA" id="ARBA00022927"/>
    </source>
</evidence>
<evidence type="ECO:0000256" key="3">
    <source>
        <dbReference type="ARBA" id="ARBA00022448"/>
    </source>
</evidence>
<evidence type="ECO:0000256" key="6">
    <source>
        <dbReference type="ARBA" id="ARBA00022989"/>
    </source>
</evidence>
<name>A0A815BCI9_ADIRI</name>
<keyword evidence="4 9" id="KW-0812">Transmembrane</keyword>
<keyword evidence="6 9" id="KW-1133">Transmembrane helix</keyword>
<keyword evidence="7 9" id="KW-0472">Membrane</keyword>
<feature type="coiled-coil region" evidence="10">
    <location>
        <begin position="392"/>
        <end position="419"/>
    </location>
</feature>
<comment type="function">
    <text evidence="1 9">May be involved in fusion of retrograde transport vesicles derived from an endocytic compartment with the Golgi complex.</text>
</comment>
<dbReference type="GO" id="GO:0012505">
    <property type="term" value="C:endomembrane system"/>
    <property type="evidence" value="ECO:0007669"/>
    <property type="project" value="UniProtKB-ARBA"/>
</dbReference>
<feature type="transmembrane region" description="Helical" evidence="9">
    <location>
        <begin position="123"/>
        <end position="144"/>
    </location>
</feature>
<dbReference type="GO" id="GO:0016192">
    <property type="term" value="P:vesicle-mediated transport"/>
    <property type="evidence" value="ECO:0007669"/>
    <property type="project" value="InterPro"/>
</dbReference>
<evidence type="ECO:0000256" key="2">
    <source>
        <dbReference type="ARBA" id="ARBA00004141"/>
    </source>
</evidence>
<accession>A0A815BCI9</accession>
<dbReference type="GO" id="GO:0016020">
    <property type="term" value="C:membrane"/>
    <property type="evidence" value="ECO:0007669"/>
    <property type="project" value="UniProtKB-SubCell"/>
</dbReference>
<dbReference type="PANTHER" id="PTHR23137">
    <property type="entry name" value="VESICLE TRANSPORT PROTEIN-RELATED"/>
    <property type="match status" value="1"/>
</dbReference>
<dbReference type="Proteomes" id="UP000663828">
    <property type="component" value="Unassembled WGS sequence"/>
</dbReference>
<evidence type="ECO:0000256" key="7">
    <source>
        <dbReference type="ARBA" id="ARBA00023136"/>
    </source>
</evidence>
<comment type="subcellular location">
    <subcellularLocation>
        <location evidence="2 9">Membrane</location>
        <topology evidence="2 9">Multi-pass membrane protein</topology>
    </subcellularLocation>
</comment>
<evidence type="ECO:0000256" key="10">
    <source>
        <dbReference type="SAM" id="Coils"/>
    </source>
</evidence>
<gene>
    <name evidence="11" type="ORF">XAT740_LOCUS27179</name>
</gene>
<sequence length="680" mass="78256">MDNMKRFFNPGEPEQEQNAIMSEISGLSWDTRIKAFGICLLVAVLLGIGSVIIYFLGGNLTGFAVLYTFAVIAGVASTIFLMGPMNQLKKMFDPSRLIATLVFIGSVIMTLVSALVLKIGVLVLIFVIIQFLALAWYTISYIPFAREAITSCCRGKRLRRITALGLRNLTINDLNFSLYFTLHRTEQSVAFYTSEAVENQRSPEWSHLEFPLSFQCLQDFLMRVWITSSDICRLFLVYDVHLDDSLVPDGQKDDLPVCNNSLWLEMFGYQFTDNPSIANNQALLQQISRDASLSEKKTKRSNFVKSYNKSSILRMISAIDAIRNEKRLANECLQRLQILADENEEYLSKIKERESRHLQIKHLLQYAYCQTSINDQQSTINQQRHRIVNERRNQLDQNLLQLLHQQKELNARISELNQSKYFLHDLIKLTTFRKKTIINEIYHQIYPIVSDNKSEYSIANVRLPTAQNKIYQTTLTRERENEIGAAVGYCAHFVLIISQFLQLPLRFPIEFNGAATIKIHDYTLPSSDFPLYPSYDMNSFQYGFFLLNRDIGQLMYHCRVGGRTTDYRKTLINLKELVEQYFTNRKWSQSVQFCTLNQSTIEPIISDTSMSIDETVVMRNKTNPSENSIFSPSRSASSSFLESNDLIHNEDNNHRDDVNLFPSSNAISPRLMMQISVQPQ</sequence>
<dbReference type="InterPro" id="IPR011691">
    <property type="entry name" value="Vesicle_transpt_SFT2"/>
</dbReference>
<keyword evidence="5 9" id="KW-0653">Protein transport</keyword>
<evidence type="ECO:0000256" key="9">
    <source>
        <dbReference type="RuleBase" id="RU363111"/>
    </source>
</evidence>
<dbReference type="InterPro" id="IPR007305">
    <property type="entry name" value="Vesicle_transpt_Got1/SFT2"/>
</dbReference>
<evidence type="ECO:0000256" key="4">
    <source>
        <dbReference type="ARBA" id="ARBA00022692"/>
    </source>
</evidence>